<keyword evidence="2" id="KW-0732">Signal</keyword>
<feature type="domain" description="Thioredoxin" evidence="3">
    <location>
        <begin position="31"/>
        <end position="190"/>
    </location>
</feature>
<dbReference type="PROSITE" id="PS51352">
    <property type="entry name" value="THIOREDOXIN_2"/>
    <property type="match status" value="1"/>
</dbReference>
<dbReference type="PANTHER" id="PTHR43110:SF1">
    <property type="entry name" value="THIOL PEROXIDASE"/>
    <property type="match status" value="1"/>
</dbReference>
<proteinExistence type="predicted"/>
<comment type="caution">
    <text evidence="4">The sequence shown here is derived from an EMBL/GenBank/DDBJ whole genome shotgun (WGS) entry which is preliminary data.</text>
</comment>
<dbReference type="SUPFAM" id="SSF52833">
    <property type="entry name" value="Thioredoxin-like"/>
    <property type="match status" value="1"/>
</dbReference>
<gene>
    <name evidence="4" type="ORF">FHS79_003676</name>
</gene>
<feature type="chain" id="PRO_5032570281" evidence="2">
    <location>
        <begin position="29"/>
        <end position="194"/>
    </location>
</feature>
<dbReference type="GO" id="GO:0016491">
    <property type="term" value="F:oxidoreductase activity"/>
    <property type="evidence" value="ECO:0007669"/>
    <property type="project" value="InterPro"/>
</dbReference>
<dbReference type="InterPro" id="IPR036249">
    <property type="entry name" value="Thioredoxin-like_sf"/>
</dbReference>
<accession>A0A841LEK3</accession>
<dbReference type="PANTHER" id="PTHR43110">
    <property type="entry name" value="THIOL PEROXIDASE"/>
    <property type="match status" value="1"/>
</dbReference>
<dbReference type="InterPro" id="IPR050455">
    <property type="entry name" value="Tpx_Peroxidase_subfamily"/>
</dbReference>
<protein>
    <submittedName>
        <fullName evidence="4">Peroxiredoxin</fullName>
    </submittedName>
</protein>
<dbReference type="RefSeq" id="WP_184203191.1">
    <property type="nucleotide sequence ID" value="NZ_BMOX01000134.1"/>
</dbReference>
<dbReference type="InterPro" id="IPR000866">
    <property type="entry name" value="AhpC/TSA"/>
</dbReference>
<evidence type="ECO:0000256" key="2">
    <source>
        <dbReference type="SAM" id="SignalP"/>
    </source>
</evidence>
<evidence type="ECO:0000259" key="3">
    <source>
        <dbReference type="PROSITE" id="PS51352"/>
    </source>
</evidence>
<keyword evidence="1" id="KW-0676">Redox-active center</keyword>
<dbReference type="Proteomes" id="UP000538147">
    <property type="component" value="Unassembled WGS sequence"/>
</dbReference>
<dbReference type="AlphaFoldDB" id="A0A841LEK3"/>
<dbReference type="GO" id="GO:0016209">
    <property type="term" value="F:antioxidant activity"/>
    <property type="evidence" value="ECO:0007669"/>
    <property type="project" value="InterPro"/>
</dbReference>
<feature type="signal peptide" evidence="2">
    <location>
        <begin position="1"/>
        <end position="28"/>
    </location>
</feature>
<organism evidence="4 5">
    <name type="scientific">Polymorphobacter multimanifer</name>
    <dbReference type="NCBI Taxonomy" id="1070431"/>
    <lineage>
        <taxon>Bacteria</taxon>
        <taxon>Pseudomonadati</taxon>
        <taxon>Pseudomonadota</taxon>
        <taxon>Alphaproteobacteria</taxon>
        <taxon>Sphingomonadales</taxon>
        <taxon>Sphingosinicellaceae</taxon>
        <taxon>Polymorphobacter</taxon>
    </lineage>
</organism>
<name>A0A841LEK3_9SPHN</name>
<dbReference type="Gene3D" id="3.40.30.10">
    <property type="entry name" value="Glutaredoxin"/>
    <property type="match status" value="1"/>
</dbReference>
<keyword evidence="5" id="KW-1185">Reference proteome</keyword>
<dbReference type="EMBL" id="JACIIV010000054">
    <property type="protein sequence ID" value="MBB6229473.1"/>
    <property type="molecule type" value="Genomic_DNA"/>
</dbReference>
<reference evidence="4 5" key="1">
    <citation type="submission" date="2020-08" db="EMBL/GenBank/DDBJ databases">
        <title>Genomic Encyclopedia of Type Strains, Phase IV (KMG-IV): sequencing the most valuable type-strain genomes for metagenomic binning, comparative biology and taxonomic classification.</title>
        <authorList>
            <person name="Goeker M."/>
        </authorList>
    </citation>
    <scope>NUCLEOTIDE SEQUENCE [LARGE SCALE GENOMIC DNA]</scope>
    <source>
        <strain evidence="4 5">DSM 102189</strain>
    </source>
</reference>
<dbReference type="Pfam" id="PF00578">
    <property type="entry name" value="AhpC-TSA"/>
    <property type="match status" value="1"/>
</dbReference>
<sequence length="194" mass="21044">MTRITRRAVGILVASVSSQLVLAMPVSAAIPDTGDRAPAVAGLNIKGRPVRLTQVAGQQGTVLVFFRSASWCPYCKAQLIDLNKSAATTLAAKGWSLVGISYDTPEVLAKFAAERDVRWTLISDPKSKVIDDWSLRDPQYPAGNRAYGVPKPAVFLIGRDGRIRARLMEEDYRKRPQVEAILAAVNAAGRQLGK</sequence>
<evidence type="ECO:0000256" key="1">
    <source>
        <dbReference type="ARBA" id="ARBA00023284"/>
    </source>
</evidence>
<evidence type="ECO:0000313" key="4">
    <source>
        <dbReference type="EMBL" id="MBB6229473.1"/>
    </source>
</evidence>
<dbReference type="InterPro" id="IPR013766">
    <property type="entry name" value="Thioredoxin_domain"/>
</dbReference>
<evidence type="ECO:0000313" key="5">
    <source>
        <dbReference type="Proteomes" id="UP000538147"/>
    </source>
</evidence>